<comment type="subcellular location">
    <subcellularLocation>
        <location evidence="1">Nucleus</location>
    </subcellularLocation>
</comment>
<keyword evidence="15" id="KW-1185">Reference proteome</keyword>
<dbReference type="PANTHER" id="PTHR12415">
    <property type="entry name" value="TYROSYL-DNA PHOSPHODIESTERASE 1"/>
    <property type="match status" value="1"/>
</dbReference>
<feature type="compositionally biased region" description="Polar residues" evidence="12">
    <location>
        <begin position="147"/>
        <end position="159"/>
    </location>
</feature>
<keyword evidence="3" id="KW-0540">Nuclease</keyword>
<feature type="active site" description="Nucleophile" evidence="9">
    <location>
        <position position="312"/>
    </location>
</feature>
<evidence type="ECO:0000256" key="4">
    <source>
        <dbReference type="ARBA" id="ARBA00022763"/>
    </source>
</evidence>
<organism evidence="14 15">
    <name type="scientific">Ladona fulva</name>
    <name type="common">Scarce chaser dragonfly</name>
    <name type="synonym">Libellula fulva</name>
    <dbReference type="NCBI Taxonomy" id="123851"/>
    <lineage>
        <taxon>Eukaryota</taxon>
        <taxon>Metazoa</taxon>
        <taxon>Ecdysozoa</taxon>
        <taxon>Arthropoda</taxon>
        <taxon>Hexapoda</taxon>
        <taxon>Insecta</taxon>
        <taxon>Pterygota</taxon>
        <taxon>Palaeoptera</taxon>
        <taxon>Odonata</taxon>
        <taxon>Epiprocta</taxon>
        <taxon>Anisoptera</taxon>
        <taxon>Libelluloidea</taxon>
        <taxon>Libellulidae</taxon>
        <taxon>Ladona</taxon>
    </lineage>
</organism>
<dbReference type="InterPro" id="IPR010347">
    <property type="entry name" value="Tdp1"/>
</dbReference>
<keyword evidence="8" id="KW-0539">Nucleus</keyword>
<evidence type="ECO:0000256" key="9">
    <source>
        <dbReference type="PIRSR" id="PIRSR610347-1"/>
    </source>
</evidence>
<evidence type="ECO:0000256" key="2">
    <source>
        <dbReference type="ARBA" id="ARBA00010205"/>
    </source>
</evidence>
<dbReference type="InterPro" id="IPR019406">
    <property type="entry name" value="APLF_PBZ"/>
</dbReference>
<dbReference type="GO" id="GO:0003690">
    <property type="term" value="F:double-stranded DNA binding"/>
    <property type="evidence" value="ECO:0007669"/>
    <property type="project" value="TreeGrafter"/>
</dbReference>
<evidence type="ECO:0000256" key="12">
    <source>
        <dbReference type="SAM" id="MobiDB-lite"/>
    </source>
</evidence>
<dbReference type="GO" id="GO:0004527">
    <property type="term" value="F:exonuclease activity"/>
    <property type="evidence" value="ECO:0007669"/>
    <property type="project" value="UniProtKB-KW"/>
</dbReference>
<dbReference type="GO" id="GO:0005634">
    <property type="term" value="C:nucleus"/>
    <property type="evidence" value="ECO:0007669"/>
    <property type="project" value="UniProtKB-SubCell"/>
</dbReference>
<feature type="active site" description="Proton donor/acceptor" evidence="9">
    <location>
        <position position="569"/>
    </location>
</feature>
<dbReference type="Pfam" id="PF10283">
    <property type="entry name" value="zf-CCHH"/>
    <property type="match status" value="1"/>
</dbReference>
<keyword evidence="5" id="KW-0378">Hydrolase</keyword>
<keyword evidence="6" id="KW-0269">Exonuclease</keyword>
<keyword evidence="4" id="KW-0227">DNA damage</keyword>
<dbReference type="GO" id="GO:0006281">
    <property type="term" value="P:DNA repair"/>
    <property type="evidence" value="ECO:0007669"/>
    <property type="project" value="UniProtKB-KW"/>
</dbReference>
<sequence>MTSNANQSRVFSSKKECNYGENCYRRNPNHFKEFGHRHLEKMLENQFGDDIKLPSSMKAGLDRTVILEQLEILAPIFKEERNKGIPEVKEVAIKPGNKNEGLQTATEDGLTSADEIRSSKADTYVKAKDADNKTLEETQHKKRKNDASSSRLSNPPETSSSEKELGTKFEKKNDSKILEEPEYKKRKGDSSSRTSTSPIKGGGFLKKWEDSLPYNFFLTTIYSSPKTRSEGLSITFRDLLDESLGTIESSLQINFMVELDWVLSNYHRTGNGEKPLLILYGVEDDDLKDKSLLRNNVRAVHVKPPHPFGHHHTKMSLFRYNDGSVRVVVSTANLIESDWMNRTQGIRDVDVFEEVFGLSFCSVWVGPRCPPLPANANSSDGDSVTNFRMDLIRYLSSYRLSCLTDWIGILRKIDFSGVKVCFVSSSPGSHKGPDIKFWGHMKAGHLLRSYAMSELRGETHISPWPLIIQCSSIGSLGADASTWMCGEFRCSLSETAGVSKGPSIIPNLKVPSVKVVYPSLKNVSQSYDDMLGGACLPYSMKTHVKQTWLSGYLHQWRSEERFRSRAMPHIKTYTRWCPGHKLGRIGWFILTSANLSKAAWGSLSKNKSSLYIMSYEAGILFLPHFFLSENEQGNPEDKTFPLSKEDGKHLPPFPMPYDIPLTPYAPGDKVWQVEYLT</sequence>
<feature type="compositionally biased region" description="Basic and acidic residues" evidence="12">
    <location>
        <begin position="160"/>
        <end position="183"/>
    </location>
</feature>
<evidence type="ECO:0000256" key="3">
    <source>
        <dbReference type="ARBA" id="ARBA00022722"/>
    </source>
</evidence>
<feature type="site" description="Interaction with DNA" evidence="11">
    <location>
        <position position="596"/>
    </location>
</feature>
<dbReference type="AlphaFoldDB" id="A0A8K0K8R3"/>
<feature type="domain" description="PBZ-type" evidence="13">
    <location>
        <begin position="14"/>
        <end position="36"/>
    </location>
</feature>
<dbReference type="OrthoDB" id="47785at2759"/>
<name>A0A8K0K8R3_LADFU</name>
<comment type="caution">
    <text evidence="14">The sequence shown here is derived from an EMBL/GenBank/DDBJ whole genome shotgun (WGS) entry which is preliminary data.</text>
</comment>
<feature type="binding site" evidence="10">
    <location>
        <position position="314"/>
    </location>
    <ligand>
        <name>substrate</name>
    </ligand>
</feature>
<proteinExistence type="inferred from homology"/>
<dbReference type="EMBL" id="KZ308489">
    <property type="protein sequence ID" value="KAG8230462.1"/>
    <property type="molecule type" value="Genomic_DNA"/>
</dbReference>
<feature type="binding site" evidence="10">
    <location>
        <position position="571"/>
    </location>
    <ligand>
        <name>substrate</name>
    </ligand>
</feature>
<evidence type="ECO:0000256" key="10">
    <source>
        <dbReference type="PIRSR" id="PIRSR610347-2"/>
    </source>
</evidence>
<evidence type="ECO:0000256" key="5">
    <source>
        <dbReference type="ARBA" id="ARBA00022801"/>
    </source>
</evidence>
<comment type="similarity">
    <text evidence="2">Belongs to the tyrosyl-DNA phosphodiesterase family.</text>
</comment>
<evidence type="ECO:0000256" key="11">
    <source>
        <dbReference type="PIRSR" id="PIRSR610347-3"/>
    </source>
</evidence>
<reference evidence="14" key="1">
    <citation type="submission" date="2013-04" db="EMBL/GenBank/DDBJ databases">
        <authorList>
            <person name="Qu J."/>
            <person name="Murali S.C."/>
            <person name="Bandaranaike D."/>
            <person name="Bellair M."/>
            <person name="Blankenburg K."/>
            <person name="Chao H."/>
            <person name="Dinh H."/>
            <person name="Doddapaneni H."/>
            <person name="Downs B."/>
            <person name="Dugan-Rocha S."/>
            <person name="Elkadiri S."/>
            <person name="Gnanaolivu R.D."/>
            <person name="Hernandez B."/>
            <person name="Javaid M."/>
            <person name="Jayaseelan J.C."/>
            <person name="Lee S."/>
            <person name="Li M."/>
            <person name="Ming W."/>
            <person name="Munidasa M."/>
            <person name="Muniz J."/>
            <person name="Nguyen L."/>
            <person name="Ongeri F."/>
            <person name="Osuji N."/>
            <person name="Pu L.-L."/>
            <person name="Puazo M."/>
            <person name="Qu C."/>
            <person name="Quiroz J."/>
            <person name="Raj R."/>
            <person name="Weissenberger G."/>
            <person name="Xin Y."/>
            <person name="Zou X."/>
            <person name="Han Y."/>
            <person name="Richards S."/>
            <person name="Worley K."/>
            <person name="Muzny D."/>
            <person name="Gibbs R."/>
        </authorList>
    </citation>
    <scope>NUCLEOTIDE SEQUENCE</scope>
    <source>
        <strain evidence="14">Sampled in the wild</strain>
    </source>
</reference>
<evidence type="ECO:0000313" key="14">
    <source>
        <dbReference type="EMBL" id="KAG8230462.1"/>
    </source>
</evidence>
<dbReference type="PANTHER" id="PTHR12415:SF0">
    <property type="entry name" value="TYROSYL-DNA PHOSPHODIESTERASE 1"/>
    <property type="match status" value="1"/>
</dbReference>
<keyword evidence="7" id="KW-0234">DNA repair</keyword>
<protein>
    <recommendedName>
        <fullName evidence="13">PBZ-type domain-containing protein</fullName>
    </recommendedName>
</protein>
<gene>
    <name evidence="14" type="ORF">J437_LFUL009951</name>
</gene>
<dbReference type="Proteomes" id="UP000792457">
    <property type="component" value="Unassembled WGS sequence"/>
</dbReference>
<evidence type="ECO:0000313" key="15">
    <source>
        <dbReference type="Proteomes" id="UP000792457"/>
    </source>
</evidence>
<dbReference type="Pfam" id="PF06087">
    <property type="entry name" value="Tyr-DNA_phospho"/>
    <property type="match status" value="1"/>
</dbReference>
<dbReference type="GO" id="GO:0017005">
    <property type="term" value="F:3'-tyrosyl-DNA phosphodiesterase activity"/>
    <property type="evidence" value="ECO:0007669"/>
    <property type="project" value="TreeGrafter"/>
</dbReference>
<dbReference type="GO" id="GO:0003697">
    <property type="term" value="F:single-stranded DNA binding"/>
    <property type="evidence" value="ECO:0007669"/>
    <property type="project" value="TreeGrafter"/>
</dbReference>
<feature type="region of interest" description="Disordered" evidence="12">
    <location>
        <begin position="96"/>
        <end position="199"/>
    </location>
</feature>
<reference evidence="14" key="2">
    <citation type="submission" date="2017-10" db="EMBL/GenBank/DDBJ databases">
        <title>Ladona fulva Genome sequencing and assembly.</title>
        <authorList>
            <person name="Murali S."/>
            <person name="Richards S."/>
            <person name="Bandaranaike D."/>
            <person name="Bellair M."/>
            <person name="Blankenburg K."/>
            <person name="Chao H."/>
            <person name="Dinh H."/>
            <person name="Doddapaneni H."/>
            <person name="Dugan-Rocha S."/>
            <person name="Elkadiri S."/>
            <person name="Gnanaolivu R."/>
            <person name="Hernandez B."/>
            <person name="Skinner E."/>
            <person name="Javaid M."/>
            <person name="Lee S."/>
            <person name="Li M."/>
            <person name="Ming W."/>
            <person name="Munidasa M."/>
            <person name="Muniz J."/>
            <person name="Nguyen L."/>
            <person name="Hughes D."/>
            <person name="Osuji N."/>
            <person name="Pu L.-L."/>
            <person name="Puazo M."/>
            <person name="Qu C."/>
            <person name="Quiroz J."/>
            <person name="Raj R."/>
            <person name="Weissenberger G."/>
            <person name="Xin Y."/>
            <person name="Zou X."/>
            <person name="Han Y."/>
            <person name="Worley K."/>
            <person name="Muzny D."/>
            <person name="Gibbs R."/>
        </authorList>
    </citation>
    <scope>NUCLEOTIDE SEQUENCE</scope>
    <source>
        <strain evidence="14">Sampled in the wild</strain>
    </source>
</reference>
<dbReference type="Gene3D" id="3.30.870.10">
    <property type="entry name" value="Endonuclease Chain A"/>
    <property type="match status" value="2"/>
</dbReference>
<evidence type="ECO:0000256" key="1">
    <source>
        <dbReference type="ARBA" id="ARBA00004123"/>
    </source>
</evidence>
<feature type="compositionally biased region" description="Basic and acidic residues" evidence="12">
    <location>
        <begin position="114"/>
        <end position="139"/>
    </location>
</feature>
<evidence type="ECO:0000259" key="13">
    <source>
        <dbReference type="Pfam" id="PF10283"/>
    </source>
</evidence>
<evidence type="ECO:0000256" key="8">
    <source>
        <dbReference type="ARBA" id="ARBA00023242"/>
    </source>
</evidence>
<evidence type="ECO:0000256" key="6">
    <source>
        <dbReference type="ARBA" id="ARBA00022839"/>
    </source>
</evidence>
<evidence type="ECO:0000256" key="7">
    <source>
        <dbReference type="ARBA" id="ARBA00023204"/>
    </source>
</evidence>
<accession>A0A8K0K8R3</accession>
<dbReference type="SUPFAM" id="SSF56024">
    <property type="entry name" value="Phospholipase D/nuclease"/>
    <property type="match status" value="2"/>
</dbReference>